<accession>A0ABS9W775</accession>
<evidence type="ECO:0000256" key="3">
    <source>
        <dbReference type="ARBA" id="ARBA00023224"/>
    </source>
</evidence>
<evidence type="ECO:0000256" key="1">
    <source>
        <dbReference type="ARBA" id="ARBA00004429"/>
    </source>
</evidence>
<dbReference type="InterPro" id="IPR004089">
    <property type="entry name" value="MCPsignal_dom"/>
</dbReference>
<comment type="similarity">
    <text evidence="4">Belongs to the methyl-accepting chemotaxis (MCP) protein family.</text>
</comment>
<comment type="subcellular location">
    <subcellularLocation>
        <location evidence="1">Cell inner membrane</location>
        <topology evidence="1">Multi-pass membrane protein</topology>
    </subcellularLocation>
</comment>
<evidence type="ECO:0000313" key="11">
    <source>
        <dbReference type="EMBL" id="MCI0755152.1"/>
    </source>
</evidence>
<dbReference type="PRINTS" id="PR00260">
    <property type="entry name" value="CHEMTRNSDUCR"/>
</dbReference>
<keyword evidence="6" id="KW-0472">Membrane</keyword>
<feature type="domain" description="HAMP" evidence="9">
    <location>
        <begin position="319"/>
        <end position="372"/>
    </location>
</feature>
<evidence type="ECO:0000259" key="7">
    <source>
        <dbReference type="PROSITE" id="PS50111"/>
    </source>
</evidence>
<evidence type="ECO:0000259" key="8">
    <source>
        <dbReference type="PROSITE" id="PS50192"/>
    </source>
</evidence>
<dbReference type="Gene3D" id="6.10.340.10">
    <property type="match status" value="1"/>
</dbReference>
<reference evidence="11 12" key="1">
    <citation type="submission" date="2022-03" db="EMBL/GenBank/DDBJ databases">
        <title>Complete genome analysis of Roseomonas KG 17.1 : a prolific producer of plant growth promoters.</title>
        <authorList>
            <person name="Saadouli I."/>
            <person name="Najjari A."/>
            <person name="Mosbah A."/>
            <person name="Ouzari H.I."/>
        </authorList>
    </citation>
    <scope>NUCLEOTIDE SEQUENCE [LARGE SCALE GENOMIC DNA]</scope>
    <source>
        <strain evidence="11 12">KG17-1</strain>
    </source>
</reference>
<organism evidence="11 12">
    <name type="scientific">Teichococcus vastitatis</name>
    <dbReference type="NCBI Taxonomy" id="2307076"/>
    <lineage>
        <taxon>Bacteria</taxon>
        <taxon>Pseudomonadati</taxon>
        <taxon>Pseudomonadota</taxon>
        <taxon>Alphaproteobacteria</taxon>
        <taxon>Acetobacterales</taxon>
        <taxon>Roseomonadaceae</taxon>
        <taxon>Roseomonas</taxon>
    </lineage>
</organism>
<dbReference type="SMART" id="SM00304">
    <property type="entry name" value="HAMP"/>
    <property type="match status" value="2"/>
</dbReference>
<dbReference type="PANTHER" id="PTHR32089:SF112">
    <property type="entry name" value="LYSOZYME-LIKE PROTEIN-RELATED"/>
    <property type="match status" value="1"/>
</dbReference>
<keyword evidence="6" id="KW-0812">Transmembrane</keyword>
<name>A0ABS9W775_9PROT</name>
<dbReference type="RefSeq" id="WP_241793301.1">
    <property type="nucleotide sequence ID" value="NZ_JALBUU010000028.1"/>
</dbReference>
<keyword evidence="12" id="KW-1185">Reference proteome</keyword>
<comment type="caution">
    <text evidence="11">The sequence shown here is derived from an EMBL/GenBank/DDBJ whole genome shotgun (WGS) entry which is preliminary data.</text>
</comment>
<dbReference type="PROSITE" id="PS50111">
    <property type="entry name" value="CHEMOTAXIS_TRANSDUC_2"/>
    <property type="match status" value="1"/>
</dbReference>
<dbReference type="PROSITE" id="PS50885">
    <property type="entry name" value="HAMP"/>
    <property type="match status" value="1"/>
</dbReference>
<gene>
    <name evidence="11" type="ORF">MON41_15645</name>
</gene>
<dbReference type="SMART" id="SM01358">
    <property type="entry name" value="HBM"/>
    <property type="match status" value="1"/>
</dbReference>
<dbReference type="Pfam" id="PF00672">
    <property type="entry name" value="HAMP"/>
    <property type="match status" value="1"/>
</dbReference>
<dbReference type="Gene3D" id="1.20.1440.210">
    <property type="match status" value="1"/>
</dbReference>
<dbReference type="Gene3D" id="1.10.287.950">
    <property type="entry name" value="Methyl-accepting chemotaxis protein"/>
    <property type="match status" value="1"/>
</dbReference>
<dbReference type="EMBL" id="JALBUU010000028">
    <property type="protein sequence ID" value="MCI0755152.1"/>
    <property type="molecule type" value="Genomic_DNA"/>
</dbReference>
<proteinExistence type="inferred from homology"/>
<feature type="transmembrane region" description="Helical" evidence="6">
    <location>
        <begin position="297"/>
        <end position="318"/>
    </location>
</feature>
<dbReference type="InterPro" id="IPR000727">
    <property type="entry name" value="T_SNARE_dom"/>
</dbReference>
<dbReference type="PROSITE" id="PS50192">
    <property type="entry name" value="T_SNARE"/>
    <property type="match status" value="1"/>
</dbReference>
<evidence type="ECO:0000313" key="12">
    <source>
        <dbReference type="Proteomes" id="UP001201985"/>
    </source>
</evidence>
<keyword evidence="2" id="KW-0997">Cell inner membrane</keyword>
<evidence type="ECO:0000256" key="5">
    <source>
        <dbReference type="PROSITE-ProRule" id="PRU00284"/>
    </source>
</evidence>
<feature type="transmembrane region" description="Helical" evidence="6">
    <location>
        <begin position="12"/>
        <end position="33"/>
    </location>
</feature>
<evidence type="ECO:0000256" key="4">
    <source>
        <dbReference type="ARBA" id="ARBA00029447"/>
    </source>
</evidence>
<dbReference type="InterPro" id="IPR004090">
    <property type="entry name" value="Chemotax_Me-accpt_rcpt"/>
</dbReference>
<dbReference type="InterPro" id="IPR032255">
    <property type="entry name" value="HBM"/>
</dbReference>
<dbReference type="PANTHER" id="PTHR32089">
    <property type="entry name" value="METHYL-ACCEPTING CHEMOTAXIS PROTEIN MCPB"/>
    <property type="match status" value="1"/>
</dbReference>
<feature type="domain" description="T-SNARE coiled-coil homology" evidence="8">
    <location>
        <begin position="564"/>
        <end position="612"/>
    </location>
</feature>
<feature type="domain" description="Methyl-accepting transducer" evidence="7">
    <location>
        <begin position="419"/>
        <end position="612"/>
    </location>
</feature>
<keyword evidence="2" id="KW-1003">Cell membrane</keyword>
<evidence type="ECO:0000256" key="6">
    <source>
        <dbReference type="SAM" id="Phobius"/>
    </source>
</evidence>
<feature type="domain" description="HBM" evidence="10">
    <location>
        <begin position="47"/>
        <end position="285"/>
    </location>
</feature>
<protein>
    <submittedName>
        <fullName evidence="11">Methyl-accepting chemotaxis protein</fullName>
    </submittedName>
</protein>
<sequence>MFVEHNLKIGHRIGLGFGALVLVTATVATFGYMQLGNSSDGLGRYRVLARNSNGFSGLQIGMLETRIAVKDFLLSGTEERRARVEAELAEAHKSLLELAPNVRDPERQRLIAEGREALEAYGQAFAAVAKLEASRDKVTRETLDAAGPEIERLLAGIAAASRGDSNASAASGESLRHLLLGRLYAQRYEILQDAASADRVRAELAETATQLRELTAQLGTAALRQNAAQAEALLTSYRAAFEEKVKLTEAMLTAVTSQLNAHGARLHELLGAARTSNTSSQNALGAELTAANEGAQWFLLMLSAAAILLGTAVAWIIGRSITRPVLAMTGTMQTLAGGNTAVPVPALERGDEVGGMARAVQVFKDNMIRADQLAAEQTREQEAKTARAQRLDGLMRSFEGSVGELVGMLSAASTELHATAQSMSGSAGVATKQAQAVSSAALTASANVQTVAAAAEELTASIGEITRQVAQSTQVASRAAADAHRTDQTVRALAEGAQRIGEVVHMINGIASQTNLLALNATIEAARAGEAGKGFAVVASEVKTLASQTAKATEEISSQIGQIQAATHEAVLAIEGIAGTISEVNQIAAAIAAAVEEQGAATQEIARNVQQT</sequence>
<dbReference type="InterPro" id="IPR003660">
    <property type="entry name" value="HAMP_dom"/>
</dbReference>
<evidence type="ECO:0000259" key="10">
    <source>
        <dbReference type="PROSITE" id="PS51753"/>
    </source>
</evidence>
<dbReference type="Pfam" id="PF00015">
    <property type="entry name" value="MCPsignal"/>
    <property type="match status" value="1"/>
</dbReference>
<dbReference type="Pfam" id="PF16591">
    <property type="entry name" value="HBM"/>
    <property type="match status" value="1"/>
</dbReference>
<dbReference type="PROSITE" id="PS51753">
    <property type="entry name" value="HBM"/>
    <property type="match status" value="1"/>
</dbReference>
<evidence type="ECO:0000259" key="9">
    <source>
        <dbReference type="PROSITE" id="PS50885"/>
    </source>
</evidence>
<dbReference type="SMART" id="SM00283">
    <property type="entry name" value="MA"/>
    <property type="match status" value="1"/>
</dbReference>
<evidence type="ECO:0000256" key="2">
    <source>
        <dbReference type="ARBA" id="ARBA00022519"/>
    </source>
</evidence>
<keyword evidence="6" id="KW-1133">Transmembrane helix</keyword>
<dbReference type="SUPFAM" id="SSF58104">
    <property type="entry name" value="Methyl-accepting chemotaxis protein (MCP) signaling domain"/>
    <property type="match status" value="1"/>
</dbReference>
<dbReference type="Proteomes" id="UP001201985">
    <property type="component" value="Unassembled WGS sequence"/>
</dbReference>
<keyword evidence="3 5" id="KW-0807">Transducer</keyword>